<name>A0ABD5JNE4_9ACTN</name>
<evidence type="ECO:0000313" key="3">
    <source>
        <dbReference type="Proteomes" id="UP001354649"/>
    </source>
</evidence>
<reference evidence="2 3" key="1">
    <citation type="submission" date="2023-11" db="EMBL/GenBank/DDBJ databases">
        <title>30 novel species of actinomycetes from the DSMZ collection.</title>
        <authorList>
            <person name="Nouioui I."/>
        </authorList>
    </citation>
    <scope>NUCLEOTIDE SEQUENCE [LARGE SCALE GENOMIC DNA]</scope>
    <source>
        <strain evidence="2 3">DSM 41602</strain>
    </source>
</reference>
<evidence type="ECO:0000313" key="2">
    <source>
        <dbReference type="EMBL" id="MEE4588654.1"/>
    </source>
</evidence>
<comment type="caution">
    <text evidence="2">The sequence shown here is derived from an EMBL/GenBank/DDBJ whole genome shotgun (WGS) entry which is preliminary data.</text>
</comment>
<dbReference type="Proteomes" id="UP001354649">
    <property type="component" value="Unassembled WGS sequence"/>
</dbReference>
<proteinExistence type="predicted"/>
<dbReference type="AlphaFoldDB" id="A0ABD5JNE4"/>
<feature type="compositionally biased region" description="Low complexity" evidence="1">
    <location>
        <begin position="37"/>
        <end position="49"/>
    </location>
</feature>
<protein>
    <submittedName>
        <fullName evidence="2">Uncharacterized protein</fullName>
    </submittedName>
</protein>
<organism evidence="2 3">
    <name type="scientific">Streptomyces antimycoticus</name>
    <dbReference type="NCBI Taxonomy" id="68175"/>
    <lineage>
        <taxon>Bacteria</taxon>
        <taxon>Bacillati</taxon>
        <taxon>Actinomycetota</taxon>
        <taxon>Actinomycetes</taxon>
        <taxon>Kitasatosporales</taxon>
        <taxon>Streptomycetaceae</taxon>
        <taxon>Streptomyces</taxon>
        <taxon>Streptomyces violaceusniger group</taxon>
    </lineage>
</organism>
<feature type="region of interest" description="Disordered" evidence="1">
    <location>
        <begin position="1"/>
        <end position="49"/>
    </location>
</feature>
<gene>
    <name evidence="2" type="ORF">V2K49_37270</name>
</gene>
<dbReference type="EMBL" id="JAZBJQ010000036">
    <property type="protein sequence ID" value="MEE4588654.1"/>
    <property type="molecule type" value="Genomic_DNA"/>
</dbReference>
<sequence length="111" mass="11602">MTRGAPVCRRRRRTDSVRGRGSAAKISTATASDRGPNDPATTPATAVPADAPIVRHTPFTSTAARLRAPLQTRNAVSATQARWSGHSIRPPVNAVASAAAISSECARRAMT</sequence>
<evidence type="ECO:0000256" key="1">
    <source>
        <dbReference type="SAM" id="MobiDB-lite"/>
    </source>
</evidence>
<accession>A0ABD5JNE4</accession>